<dbReference type="SUPFAM" id="SSF50998">
    <property type="entry name" value="Quinoprotein alcohol dehydrogenase-like"/>
    <property type="match status" value="1"/>
</dbReference>
<dbReference type="InterPro" id="IPR055379">
    <property type="entry name" value="BBS2_pf_dom"/>
</dbReference>
<evidence type="ECO:0000256" key="2">
    <source>
        <dbReference type="ARBA" id="ARBA00004245"/>
    </source>
</evidence>
<dbReference type="OMA" id="MSDGANC"/>
<feature type="domain" description="Ciliary BBSome complex subunit 2 N-terminal" evidence="7">
    <location>
        <begin position="19"/>
        <end position="107"/>
    </location>
</feature>
<dbReference type="InterPro" id="IPR011047">
    <property type="entry name" value="Quinoprotein_ADH-like_sf"/>
</dbReference>
<dbReference type="GO" id="GO:0036064">
    <property type="term" value="C:ciliary basal body"/>
    <property type="evidence" value="ECO:0000318"/>
    <property type="project" value="GO_Central"/>
</dbReference>
<evidence type="ECO:0000313" key="13">
    <source>
        <dbReference type="Proteomes" id="UP000001542"/>
    </source>
</evidence>
<keyword evidence="4" id="KW-0969">Cilium</keyword>
<dbReference type="InterPro" id="IPR055380">
    <property type="entry name" value="BBS2_hp_dom"/>
</dbReference>
<dbReference type="Gene3D" id="2.130.10.10">
    <property type="entry name" value="YVTN repeat-like/Quinoprotein amine dehydrogenase"/>
    <property type="match status" value="1"/>
</dbReference>
<dbReference type="KEGG" id="tva:4753338"/>
<dbReference type="GO" id="GO:0060271">
    <property type="term" value="P:cilium assembly"/>
    <property type="evidence" value="ECO:0000318"/>
    <property type="project" value="GO_Central"/>
</dbReference>
<dbReference type="Pfam" id="PF23350">
    <property type="entry name" value="BBS2_pf"/>
    <property type="match status" value="1"/>
</dbReference>
<dbReference type="InterPro" id="IPR015943">
    <property type="entry name" value="WD40/YVTN_repeat-like_dom_sf"/>
</dbReference>
<dbReference type="GO" id="GO:0031514">
    <property type="term" value="C:motile cilium"/>
    <property type="evidence" value="ECO:0000318"/>
    <property type="project" value="GO_Central"/>
</dbReference>
<evidence type="ECO:0000259" key="9">
    <source>
        <dbReference type="Pfam" id="PF14783"/>
    </source>
</evidence>
<evidence type="ECO:0000259" key="11">
    <source>
        <dbReference type="Pfam" id="PF23353"/>
    </source>
</evidence>
<keyword evidence="13" id="KW-1185">Reference proteome</keyword>
<evidence type="ECO:0000256" key="5">
    <source>
        <dbReference type="ARBA" id="ARBA00023212"/>
    </source>
</evidence>
<accession>A2FHN7</accession>
<dbReference type="EMBL" id="DS113798">
    <property type="protein sequence ID" value="EAX95581.1"/>
    <property type="molecule type" value="Genomic_DNA"/>
</dbReference>
<evidence type="ECO:0000259" key="10">
    <source>
        <dbReference type="Pfam" id="PF23350"/>
    </source>
</evidence>
<dbReference type="InterPro" id="IPR016616">
    <property type="entry name" value="Bardet-Biedl_syndrome_2_prot"/>
</dbReference>
<evidence type="ECO:0000259" key="8">
    <source>
        <dbReference type="Pfam" id="PF14782"/>
    </source>
</evidence>
<evidence type="ECO:0000259" key="7">
    <source>
        <dbReference type="Pfam" id="PF14781"/>
    </source>
</evidence>
<dbReference type="OrthoDB" id="2120021at2759"/>
<dbReference type="InterPro" id="IPR029429">
    <property type="entry name" value="BBS2_Mid"/>
</dbReference>
<dbReference type="Pfam" id="PF14783">
    <property type="entry name" value="BBS2_Mid"/>
    <property type="match status" value="1"/>
</dbReference>
<feature type="domain" description="BBS2 GAE" evidence="8">
    <location>
        <begin position="360"/>
        <end position="427"/>
    </location>
</feature>
<dbReference type="STRING" id="5722.A2FHN7"/>
<dbReference type="eggNOG" id="ENOG502QPWU">
    <property type="taxonomic scope" value="Eukaryota"/>
</dbReference>
<organism evidence="12 13">
    <name type="scientific">Trichomonas vaginalis (strain ATCC PRA-98 / G3)</name>
    <dbReference type="NCBI Taxonomy" id="412133"/>
    <lineage>
        <taxon>Eukaryota</taxon>
        <taxon>Metamonada</taxon>
        <taxon>Parabasalia</taxon>
        <taxon>Trichomonadida</taxon>
        <taxon>Trichomonadidae</taxon>
        <taxon>Trichomonas</taxon>
    </lineage>
</organism>
<dbReference type="RefSeq" id="XP_001308511.1">
    <property type="nucleotide sequence ID" value="XM_001308510.1"/>
</dbReference>
<comment type="subcellular location">
    <subcellularLocation>
        <location evidence="1">Cell projection</location>
        <location evidence="1">Cilium</location>
    </subcellularLocation>
    <subcellularLocation>
        <location evidence="2">Cytoplasm</location>
        <location evidence="2">Cytoskeleton</location>
    </subcellularLocation>
</comment>
<gene>
    <name evidence="12" type="ORF">TVAG_370850</name>
</gene>
<evidence type="ECO:0000256" key="3">
    <source>
        <dbReference type="ARBA" id="ARBA00022490"/>
    </source>
</evidence>
<feature type="domain" description="BBS2 hairpin" evidence="11">
    <location>
        <begin position="537"/>
        <end position="633"/>
    </location>
</feature>
<keyword evidence="5" id="KW-0206">Cytoskeleton</keyword>
<dbReference type="PANTHER" id="PTHR32465:SF0">
    <property type="entry name" value="BARDET-BIEDL SYNDROME 2 PROTEIN"/>
    <property type="match status" value="1"/>
</dbReference>
<dbReference type="Pfam" id="PF14781">
    <property type="entry name" value="BBS2_N"/>
    <property type="match status" value="1"/>
</dbReference>
<dbReference type="Proteomes" id="UP000001542">
    <property type="component" value="Unassembled WGS sequence"/>
</dbReference>
<dbReference type="GO" id="GO:0016020">
    <property type="term" value="C:membrane"/>
    <property type="evidence" value="ECO:0000318"/>
    <property type="project" value="GO_Central"/>
</dbReference>
<dbReference type="SMR" id="A2FHN7"/>
<dbReference type="Pfam" id="PF14782">
    <property type="entry name" value="BBS2_GAE"/>
    <property type="match status" value="1"/>
</dbReference>
<evidence type="ECO:0008006" key="14">
    <source>
        <dbReference type="Google" id="ProtNLM"/>
    </source>
</evidence>
<proteinExistence type="predicted"/>
<dbReference type="PANTHER" id="PTHR32465">
    <property type="entry name" value="BARDET-BIEDL SYNDROME 2 PROTEIN"/>
    <property type="match status" value="1"/>
</dbReference>
<dbReference type="VEuPathDB" id="TrichDB:TVAGG3_0946590"/>
<sequence length="673" mass="74466">MFPVAQYETHENALPRLLAIGNFTKNGQCYASATTTRRISVFDSTLSPEQAKSFVNAGQKITCMASVRIKDQDCLVIGTDNSLQVFNVDQNSQVFSNLLTDGVYSVSIDSNIIYAGGNTEIYGYDYNGEETFWTVTGDIVSAMCIAEIGGVKSLLAASNDLKIVQFSGGESKREIRIHHKCIIMKTIEPEKFVAAFENGSVALYDKMQKIWNYATQNEIVGMDLIDFSGRKTKDVILACSEGDLSFLDISNGQVTKQETMDFRLAALGLVDFKGDGRNFLVVCGSNGSIRVFMPKGAEGLGQEAKQAFDLRQAQPKYIQEKAGLLMRRNELQGQITTPDTTKVPNGPPPGMKGSYVLGKNLDEQCIELKIKTEPPTPIQATLVECPTTSGSNYIVFDINNPAQPVHKILLWLPTDVTGLMCVEAFVSGVVLPFNFEFQKFYGFGEVKNAKPSGYAEFTAKGDIFGQFVSKNFLSKNEPSGDFRLCFASVSELEPLVLSINGNIARVECDRVTTAARICSEFCDFCSLKEFSCTAHFPDDIEELMASVQQSGDLDDTKNVHRAEIAGLIQSVKDTIVRIENAEMVEQYKTLHSSVLECERLNSELSREHTKRMTNKNTIGSGNQKVNSMIQSFAELRRGNARNVLLQLTRNALQNKEHNKLPYILEFGHDIVSK</sequence>
<feature type="domain" description="Ciliary BBSome complex subunit 2 middle region" evidence="9">
    <location>
        <begin position="142"/>
        <end position="246"/>
    </location>
</feature>
<feature type="domain" description="BBS2 platform" evidence="10">
    <location>
        <begin position="446"/>
        <end position="525"/>
    </location>
</feature>
<protein>
    <recommendedName>
        <fullName evidence="14">Bardet-Biedl syndrome 2 protein homolog</fullName>
    </recommendedName>
</protein>
<evidence type="ECO:0000256" key="4">
    <source>
        <dbReference type="ARBA" id="ARBA00023069"/>
    </source>
</evidence>
<name>A2FHN7_TRIV3</name>
<dbReference type="Pfam" id="PF23353">
    <property type="entry name" value="BBS2_hp"/>
    <property type="match status" value="1"/>
</dbReference>
<dbReference type="GO" id="GO:1905515">
    <property type="term" value="P:non-motile cilium assembly"/>
    <property type="evidence" value="ECO:0007669"/>
    <property type="project" value="InterPro"/>
</dbReference>
<evidence type="ECO:0000256" key="6">
    <source>
        <dbReference type="ARBA" id="ARBA00023273"/>
    </source>
</evidence>
<dbReference type="AlphaFoldDB" id="A2FHN7"/>
<evidence type="ECO:0000256" key="1">
    <source>
        <dbReference type="ARBA" id="ARBA00004138"/>
    </source>
</evidence>
<reference evidence="12" key="2">
    <citation type="journal article" date="2007" name="Science">
        <title>Draft genome sequence of the sexually transmitted pathogen Trichomonas vaginalis.</title>
        <authorList>
            <person name="Carlton J.M."/>
            <person name="Hirt R.P."/>
            <person name="Silva J.C."/>
            <person name="Delcher A.L."/>
            <person name="Schatz M."/>
            <person name="Zhao Q."/>
            <person name="Wortman J.R."/>
            <person name="Bidwell S.L."/>
            <person name="Alsmark U.C.M."/>
            <person name="Besteiro S."/>
            <person name="Sicheritz-Ponten T."/>
            <person name="Noel C.J."/>
            <person name="Dacks J.B."/>
            <person name="Foster P.G."/>
            <person name="Simillion C."/>
            <person name="Van de Peer Y."/>
            <person name="Miranda-Saavedra D."/>
            <person name="Barton G.J."/>
            <person name="Westrop G.D."/>
            <person name="Mueller S."/>
            <person name="Dessi D."/>
            <person name="Fiori P.L."/>
            <person name="Ren Q."/>
            <person name="Paulsen I."/>
            <person name="Zhang H."/>
            <person name="Bastida-Corcuera F.D."/>
            <person name="Simoes-Barbosa A."/>
            <person name="Brown M.T."/>
            <person name="Hayes R.D."/>
            <person name="Mukherjee M."/>
            <person name="Okumura C.Y."/>
            <person name="Schneider R."/>
            <person name="Smith A.J."/>
            <person name="Vanacova S."/>
            <person name="Villalvazo M."/>
            <person name="Haas B.J."/>
            <person name="Pertea M."/>
            <person name="Feldblyum T.V."/>
            <person name="Utterback T.R."/>
            <person name="Shu C.L."/>
            <person name="Osoegawa K."/>
            <person name="de Jong P.J."/>
            <person name="Hrdy I."/>
            <person name="Horvathova L."/>
            <person name="Zubacova Z."/>
            <person name="Dolezal P."/>
            <person name="Malik S.B."/>
            <person name="Logsdon J.M. Jr."/>
            <person name="Henze K."/>
            <person name="Gupta A."/>
            <person name="Wang C.C."/>
            <person name="Dunne R.L."/>
            <person name="Upcroft J.A."/>
            <person name="Upcroft P."/>
            <person name="White O."/>
            <person name="Salzberg S.L."/>
            <person name="Tang P."/>
            <person name="Chiu C.-H."/>
            <person name="Lee Y.-S."/>
            <person name="Embley T.M."/>
            <person name="Coombs G.H."/>
            <person name="Mottram J.C."/>
            <person name="Tachezy J."/>
            <person name="Fraser-Liggett C.M."/>
            <person name="Johnson P.J."/>
        </authorList>
    </citation>
    <scope>NUCLEOTIDE SEQUENCE [LARGE SCALE GENOMIC DNA]</scope>
    <source>
        <strain evidence="12">G3</strain>
    </source>
</reference>
<dbReference type="InParanoid" id="A2FHN7"/>
<keyword evidence="3" id="KW-0963">Cytoplasm</keyword>
<keyword evidence="6" id="KW-0966">Cell projection</keyword>
<dbReference type="InterPro" id="IPR029333">
    <property type="entry name" value="BBS2_GAE_dom"/>
</dbReference>
<dbReference type="VEuPathDB" id="TrichDB:TVAG_370850"/>
<dbReference type="InterPro" id="IPR029430">
    <property type="entry name" value="BBS2_N"/>
</dbReference>
<reference evidence="12" key="1">
    <citation type="submission" date="2006-10" db="EMBL/GenBank/DDBJ databases">
        <authorList>
            <person name="Amadeo P."/>
            <person name="Zhao Q."/>
            <person name="Wortman J."/>
            <person name="Fraser-Liggett C."/>
            <person name="Carlton J."/>
        </authorList>
    </citation>
    <scope>NUCLEOTIDE SEQUENCE</scope>
    <source>
        <strain evidence="12">G3</strain>
    </source>
</reference>
<dbReference type="GO" id="GO:0034464">
    <property type="term" value="C:BBSome"/>
    <property type="evidence" value="ECO:0000318"/>
    <property type="project" value="GO_Central"/>
</dbReference>
<evidence type="ECO:0000313" key="12">
    <source>
        <dbReference type="EMBL" id="EAX95581.1"/>
    </source>
</evidence>